<dbReference type="PRINTS" id="PR00081">
    <property type="entry name" value="GDHRDH"/>
</dbReference>
<organism evidence="3 4">
    <name type="scientific">Jannaschia rubra</name>
    <dbReference type="NCBI Taxonomy" id="282197"/>
    <lineage>
        <taxon>Bacteria</taxon>
        <taxon>Pseudomonadati</taxon>
        <taxon>Pseudomonadota</taxon>
        <taxon>Alphaproteobacteria</taxon>
        <taxon>Rhodobacterales</taxon>
        <taxon>Roseobacteraceae</taxon>
        <taxon>Jannaschia</taxon>
    </lineage>
</organism>
<keyword evidence="4" id="KW-1185">Reference proteome</keyword>
<evidence type="ECO:0000256" key="1">
    <source>
        <dbReference type="RuleBase" id="RU000363"/>
    </source>
</evidence>
<gene>
    <name evidence="3" type="ORF">JAN5088_00010</name>
</gene>
<dbReference type="Gene3D" id="3.40.50.720">
    <property type="entry name" value="NAD(P)-binding Rossmann-like Domain"/>
    <property type="match status" value="1"/>
</dbReference>
<dbReference type="RefSeq" id="WP_055680771.1">
    <property type="nucleotide sequence ID" value="NZ_CXPG01000005.1"/>
</dbReference>
<feature type="domain" description="Ketoreductase" evidence="2">
    <location>
        <begin position="10"/>
        <end position="206"/>
    </location>
</feature>
<evidence type="ECO:0000313" key="3">
    <source>
        <dbReference type="EMBL" id="CTQ31256.1"/>
    </source>
</evidence>
<dbReference type="OrthoDB" id="9804774at2"/>
<dbReference type="PANTHER" id="PTHR45024:SF3">
    <property type="entry name" value="BLL2957 PROTEIN"/>
    <property type="match status" value="1"/>
</dbReference>
<dbReference type="EMBL" id="CXPG01000005">
    <property type="protein sequence ID" value="CTQ31256.1"/>
    <property type="molecule type" value="Genomic_DNA"/>
</dbReference>
<keyword evidence="3" id="KW-0560">Oxidoreductase</keyword>
<dbReference type="Pfam" id="PF00106">
    <property type="entry name" value="adh_short"/>
    <property type="match status" value="1"/>
</dbReference>
<dbReference type="PANTHER" id="PTHR45024">
    <property type="entry name" value="DEHYDROGENASES, SHORT CHAIN"/>
    <property type="match status" value="1"/>
</dbReference>
<accession>A0A0M6XJB9</accession>
<dbReference type="SUPFAM" id="SSF51735">
    <property type="entry name" value="NAD(P)-binding Rossmann-fold domains"/>
    <property type="match status" value="1"/>
</dbReference>
<reference evidence="3 4" key="1">
    <citation type="submission" date="2015-07" db="EMBL/GenBank/DDBJ databases">
        <authorList>
            <person name="Noorani M."/>
        </authorList>
    </citation>
    <scope>NUCLEOTIDE SEQUENCE [LARGE SCALE GENOMIC DNA]</scope>
    <source>
        <strain evidence="3 4">CECT 5088</strain>
    </source>
</reference>
<dbReference type="InterPro" id="IPR057326">
    <property type="entry name" value="KR_dom"/>
</dbReference>
<dbReference type="GO" id="GO:0016491">
    <property type="term" value="F:oxidoreductase activity"/>
    <property type="evidence" value="ECO:0007669"/>
    <property type="project" value="UniProtKB-KW"/>
</dbReference>
<dbReference type="PRINTS" id="PR00080">
    <property type="entry name" value="SDRFAMILY"/>
</dbReference>
<evidence type="ECO:0000259" key="2">
    <source>
        <dbReference type="SMART" id="SM00822"/>
    </source>
</evidence>
<comment type="similarity">
    <text evidence="1">Belongs to the short-chain dehydrogenases/reductases (SDR) family.</text>
</comment>
<dbReference type="InterPro" id="IPR020904">
    <property type="entry name" value="Sc_DH/Rdtase_CS"/>
</dbReference>
<dbReference type="Proteomes" id="UP000048908">
    <property type="component" value="Unassembled WGS sequence"/>
</dbReference>
<dbReference type="InterPro" id="IPR036291">
    <property type="entry name" value="NAD(P)-bd_dom_sf"/>
</dbReference>
<proteinExistence type="inferred from homology"/>
<dbReference type="InterPro" id="IPR002347">
    <property type="entry name" value="SDR_fam"/>
</dbReference>
<dbReference type="EC" id="1.1.1.-" evidence="3"/>
<dbReference type="AlphaFoldDB" id="A0A0M6XJB9"/>
<sequence>MTDQQPLNDKVILVTGAGGGIGRAIALEAAKAGARVVVNDLGASLGGQRESSDAAAAVVSEIERMGGTAVANGDSVADPDGARAMVRQATDAFGRLDAVLNNAGILRDGFFHKMTYEDFDAVVKVHLYGSFNTSRAAADVFRDQNAGSLIHMTSTSGLIGNLAQANYSAAKLGVAALSKSIALDLARWNVRSNCIAPFAWSRMTSSIKVDSPEQEARVNRMKAMVPEKIAPLALHLASDAGADVTGQIFAVRNNEIFLMSQSRPVRSVHAGDGWSIDAVRERAIPALRAAFVPLDVSADVFCWDPV</sequence>
<dbReference type="PROSITE" id="PS00061">
    <property type="entry name" value="ADH_SHORT"/>
    <property type="match status" value="1"/>
</dbReference>
<protein>
    <submittedName>
        <fullName evidence="3">Putative short-chain type dehydrogenase/reductase</fullName>
        <ecNumber evidence="3">1.1.1.-</ecNumber>
    </submittedName>
</protein>
<evidence type="ECO:0000313" key="4">
    <source>
        <dbReference type="Proteomes" id="UP000048908"/>
    </source>
</evidence>
<dbReference type="SMART" id="SM00822">
    <property type="entry name" value="PKS_KR"/>
    <property type="match status" value="1"/>
</dbReference>
<name>A0A0M6XJB9_9RHOB</name>
<dbReference type="STRING" id="282197.SAMN04488517_101751"/>
<dbReference type="InterPro" id="IPR051687">
    <property type="entry name" value="Peroxisomal_Beta-Oxidation"/>
</dbReference>